<reference evidence="1 2" key="1">
    <citation type="submission" date="2019-05" db="EMBL/GenBank/DDBJ databases">
        <title>Another draft genome of Portunus trituberculatus and its Hox gene families provides insights of decapod evolution.</title>
        <authorList>
            <person name="Jeong J.-H."/>
            <person name="Song I."/>
            <person name="Kim S."/>
            <person name="Choi T."/>
            <person name="Kim D."/>
            <person name="Ryu S."/>
            <person name="Kim W."/>
        </authorList>
    </citation>
    <scope>NUCLEOTIDE SEQUENCE [LARGE SCALE GENOMIC DNA]</scope>
    <source>
        <tissue evidence="1">Muscle</tissue>
    </source>
</reference>
<protein>
    <submittedName>
        <fullName evidence="1">Uncharacterized protein</fullName>
    </submittedName>
</protein>
<proteinExistence type="predicted"/>
<keyword evidence="2" id="KW-1185">Reference proteome</keyword>
<gene>
    <name evidence="1" type="ORF">E2C01_002129</name>
</gene>
<name>A0A5B7CJR5_PORTR</name>
<dbReference type="EMBL" id="VSRR010000073">
    <property type="protein sequence ID" value="MPC09515.1"/>
    <property type="molecule type" value="Genomic_DNA"/>
</dbReference>
<sequence>MFAFILTHQMTSTPSMQLLRPVVSSSFRTKAEYSTINHLPQFTMGESVIPCYRHSTAPLPRGTCEHSTSHCWPTVSSTIYLFGYRSASIHYNGSHTMQMPGGRTLLSFPRELFLLVRPRGYCPYCPGNSKTAPPTLQMQLHGNGGHVITSCPTTCTQTGGCGQMRGQGVWCFPSTQIIHRETDGSQTT</sequence>
<accession>A0A5B7CJR5</accession>
<evidence type="ECO:0000313" key="2">
    <source>
        <dbReference type="Proteomes" id="UP000324222"/>
    </source>
</evidence>
<organism evidence="1 2">
    <name type="scientific">Portunus trituberculatus</name>
    <name type="common">Swimming crab</name>
    <name type="synonym">Neptunus trituberculatus</name>
    <dbReference type="NCBI Taxonomy" id="210409"/>
    <lineage>
        <taxon>Eukaryota</taxon>
        <taxon>Metazoa</taxon>
        <taxon>Ecdysozoa</taxon>
        <taxon>Arthropoda</taxon>
        <taxon>Crustacea</taxon>
        <taxon>Multicrustacea</taxon>
        <taxon>Malacostraca</taxon>
        <taxon>Eumalacostraca</taxon>
        <taxon>Eucarida</taxon>
        <taxon>Decapoda</taxon>
        <taxon>Pleocyemata</taxon>
        <taxon>Brachyura</taxon>
        <taxon>Eubrachyura</taxon>
        <taxon>Portunoidea</taxon>
        <taxon>Portunidae</taxon>
        <taxon>Portuninae</taxon>
        <taxon>Portunus</taxon>
    </lineage>
</organism>
<dbReference type="AlphaFoldDB" id="A0A5B7CJR5"/>
<evidence type="ECO:0000313" key="1">
    <source>
        <dbReference type="EMBL" id="MPC09515.1"/>
    </source>
</evidence>
<dbReference type="Proteomes" id="UP000324222">
    <property type="component" value="Unassembled WGS sequence"/>
</dbReference>
<comment type="caution">
    <text evidence="1">The sequence shown here is derived from an EMBL/GenBank/DDBJ whole genome shotgun (WGS) entry which is preliminary data.</text>
</comment>